<name>A0ABY6KEK4_9ARAC</name>
<evidence type="ECO:0000313" key="3">
    <source>
        <dbReference type="Proteomes" id="UP001235939"/>
    </source>
</evidence>
<evidence type="ECO:0000313" key="2">
    <source>
        <dbReference type="EMBL" id="UYV67251.1"/>
    </source>
</evidence>
<comment type="similarity">
    <text evidence="1">Belongs to the CDK5RAP3 family.</text>
</comment>
<gene>
    <name evidence="2" type="ORF">LAZ67_5000050</name>
</gene>
<dbReference type="InterPro" id="IPR008491">
    <property type="entry name" value="CDK5RAP3"/>
</dbReference>
<dbReference type="EMBL" id="CP092867">
    <property type="protein sequence ID" value="UYV67251.1"/>
    <property type="molecule type" value="Genomic_DNA"/>
</dbReference>
<evidence type="ECO:0000256" key="1">
    <source>
        <dbReference type="ARBA" id="ARBA00007478"/>
    </source>
</evidence>
<sequence length="496" mass="57279">MTHAIPIDINTNKLLEFLITRKHCNRNWPEDCKVIREKINAAIQDMPEHEDIVKLLAGTHLTYFECLEIVEILKKTEANTKNIFGQYSSKKIKDWQEIIKLYEKNNVYLAEAAQIMMRNVKYEIPAIKKHIVKCDHIQDELNKKEHDCMKASQDHKDKFYSSCKQIGIKGENIKGELLELLCDLPEMLTEISSKFNTLEKPCNYYKSFLQHTTSNEDLDEKYLKMIKYIITRGNTTTYEWQTGEIPEVIENYRMDAINVEINENADTQTEDVIDFGDDNSSSTPNGDFVHVEKIDFGDGEIVAEEINWDINSEYEKVEKQESKIACGEDALTILENGKLRCMLMNELSELESFLQQRLVELKLPTDVLSLNLFQNAPHLNQNVTDVESMLKAVREVTSSLSTVKLQHLFSICTSPKYVDRLTEGLHHKLSLSAKMVTQAEEAVEKRKQIGQEAQTLQPKLDKMVAQSKQLQKYIQDALSKKYQNRQVNIMGEINLM</sequence>
<proteinExistence type="inferred from homology"/>
<dbReference type="Pfam" id="PF05600">
    <property type="entry name" value="CDK5RAP3"/>
    <property type="match status" value="1"/>
</dbReference>
<protein>
    <submittedName>
        <fullName evidence="2">Cdk5rap3</fullName>
    </submittedName>
</protein>
<reference evidence="2 3" key="1">
    <citation type="submission" date="2022-01" db="EMBL/GenBank/DDBJ databases">
        <title>A chromosomal length assembly of Cordylochernes scorpioides.</title>
        <authorList>
            <person name="Zeh D."/>
            <person name="Zeh J."/>
        </authorList>
    </citation>
    <scope>NUCLEOTIDE SEQUENCE [LARGE SCALE GENOMIC DNA]</scope>
    <source>
        <strain evidence="2">IN4F17</strain>
        <tissue evidence="2">Whole Body</tissue>
    </source>
</reference>
<organism evidence="2 3">
    <name type="scientific">Cordylochernes scorpioides</name>
    <dbReference type="NCBI Taxonomy" id="51811"/>
    <lineage>
        <taxon>Eukaryota</taxon>
        <taxon>Metazoa</taxon>
        <taxon>Ecdysozoa</taxon>
        <taxon>Arthropoda</taxon>
        <taxon>Chelicerata</taxon>
        <taxon>Arachnida</taxon>
        <taxon>Pseudoscorpiones</taxon>
        <taxon>Cheliferoidea</taxon>
        <taxon>Chernetidae</taxon>
        <taxon>Cordylochernes</taxon>
    </lineage>
</organism>
<dbReference type="Proteomes" id="UP001235939">
    <property type="component" value="Chromosome 05"/>
</dbReference>
<keyword evidence="3" id="KW-1185">Reference proteome</keyword>
<dbReference type="PANTHER" id="PTHR14894:SF0">
    <property type="entry name" value="CDK5 REGULATORY SUBUNIT-ASSOCIATED PROTEIN 3"/>
    <property type="match status" value="1"/>
</dbReference>
<accession>A0ABY6KEK4</accession>
<dbReference type="PANTHER" id="PTHR14894">
    <property type="entry name" value="CDK5 REGULATORY SUBUNIT-ASSOCIATED PROTEIN 3"/>
    <property type="match status" value="1"/>
</dbReference>